<keyword evidence="3" id="KW-1185">Reference proteome</keyword>
<evidence type="ECO:0000313" key="3">
    <source>
        <dbReference type="Proteomes" id="UP000224634"/>
    </source>
</evidence>
<proteinExistence type="predicted"/>
<dbReference type="Proteomes" id="UP000224634">
    <property type="component" value="Unassembled WGS sequence"/>
</dbReference>
<dbReference type="EMBL" id="PDNA01000049">
    <property type="protein sequence ID" value="PGH19318.1"/>
    <property type="molecule type" value="Genomic_DNA"/>
</dbReference>
<sequence>MPKFGGRDFLGLQGAYSSTSPNFDIGGTIYGDEDFLYDDDDWEDYGQYHTRGGWNPWGRQRGRGVPVNDYYVDDWEYPHPAYYDEVGYLSDSGVDYDLPYRQPRPRRHRCSRSRSRSRNRHTNNRSRDVNVNVYHHLVDNTPAAAAYPQHQQSAPIDLSSMLRNSLYGSRHLLSRPHPPLPRSLPRQLQLPNGGLCDCCAVAEQCRPLRGCGLLRGVTRQQPPGLVGYA</sequence>
<dbReference type="AlphaFoldDB" id="A0A2B7YEI6"/>
<accession>A0A2B7YEI6</accession>
<feature type="region of interest" description="Disordered" evidence="1">
    <location>
        <begin position="97"/>
        <end position="128"/>
    </location>
</feature>
<reference evidence="2 3" key="1">
    <citation type="submission" date="2017-10" db="EMBL/GenBank/DDBJ databases">
        <title>Comparative genomics in systemic dimorphic fungi from Ajellomycetaceae.</title>
        <authorList>
            <person name="Munoz J.F."/>
            <person name="Mcewen J.G."/>
            <person name="Clay O.K."/>
            <person name="Cuomo C.A."/>
        </authorList>
    </citation>
    <scope>NUCLEOTIDE SEQUENCE [LARGE SCALE GENOMIC DNA]</scope>
    <source>
        <strain evidence="2 3">UAMH7299</strain>
    </source>
</reference>
<name>A0A2B7YEI6_POLH7</name>
<comment type="caution">
    <text evidence="2">The sequence shown here is derived from an EMBL/GenBank/DDBJ whole genome shotgun (WGS) entry which is preliminary data.</text>
</comment>
<feature type="compositionally biased region" description="Basic residues" evidence="1">
    <location>
        <begin position="103"/>
        <end position="124"/>
    </location>
</feature>
<protein>
    <submittedName>
        <fullName evidence="2">Uncharacterized protein</fullName>
    </submittedName>
</protein>
<evidence type="ECO:0000256" key="1">
    <source>
        <dbReference type="SAM" id="MobiDB-lite"/>
    </source>
</evidence>
<evidence type="ECO:0000313" key="2">
    <source>
        <dbReference type="EMBL" id="PGH19318.1"/>
    </source>
</evidence>
<organism evidence="2 3">
    <name type="scientific">Polytolypa hystricis (strain UAMH7299)</name>
    <dbReference type="NCBI Taxonomy" id="1447883"/>
    <lineage>
        <taxon>Eukaryota</taxon>
        <taxon>Fungi</taxon>
        <taxon>Dikarya</taxon>
        <taxon>Ascomycota</taxon>
        <taxon>Pezizomycotina</taxon>
        <taxon>Eurotiomycetes</taxon>
        <taxon>Eurotiomycetidae</taxon>
        <taxon>Onygenales</taxon>
        <taxon>Onygenales incertae sedis</taxon>
        <taxon>Polytolypa</taxon>
    </lineage>
</organism>
<gene>
    <name evidence="2" type="ORF">AJ80_04071</name>
</gene>